<keyword evidence="4 5" id="KW-0472">Membrane</keyword>
<protein>
    <submittedName>
        <fullName evidence="7">MFS transporter</fullName>
    </submittedName>
</protein>
<evidence type="ECO:0000256" key="3">
    <source>
        <dbReference type="ARBA" id="ARBA00022989"/>
    </source>
</evidence>
<evidence type="ECO:0000256" key="2">
    <source>
        <dbReference type="ARBA" id="ARBA00022692"/>
    </source>
</evidence>
<keyword evidence="3 5" id="KW-1133">Transmembrane helix</keyword>
<evidence type="ECO:0000259" key="6">
    <source>
        <dbReference type="PROSITE" id="PS50850"/>
    </source>
</evidence>
<keyword evidence="2 5" id="KW-0812">Transmembrane</keyword>
<feature type="transmembrane region" description="Helical" evidence="5">
    <location>
        <begin position="377"/>
        <end position="400"/>
    </location>
</feature>
<keyword evidence="8" id="KW-1185">Reference proteome</keyword>
<dbReference type="GO" id="GO:0005886">
    <property type="term" value="C:plasma membrane"/>
    <property type="evidence" value="ECO:0007669"/>
    <property type="project" value="UniProtKB-SubCell"/>
</dbReference>
<comment type="subcellular location">
    <subcellularLocation>
        <location evidence="1">Cell membrane</location>
        <topology evidence="1">Multi-pass membrane protein</topology>
    </subcellularLocation>
</comment>
<evidence type="ECO:0000256" key="5">
    <source>
        <dbReference type="SAM" id="Phobius"/>
    </source>
</evidence>
<feature type="transmembrane region" description="Helical" evidence="5">
    <location>
        <begin position="172"/>
        <end position="190"/>
    </location>
</feature>
<feature type="transmembrane region" description="Helical" evidence="5">
    <location>
        <begin position="226"/>
        <end position="249"/>
    </location>
</feature>
<evidence type="ECO:0000256" key="4">
    <source>
        <dbReference type="ARBA" id="ARBA00023136"/>
    </source>
</evidence>
<name>A0A4V0Z074_KTERU</name>
<feature type="transmembrane region" description="Helical" evidence="5">
    <location>
        <begin position="81"/>
        <end position="100"/>
    </location>
</feature>
<dbReference type="InterPro" id="IPR020846">
    <property type="entry name" value="MFS_dom"/>
</dbReference>
<feature type="transmembrane region" description="Helical" evidence="5">
    <location>
        <begin position="21"/>
        <end position="41"/>
    </location>
</feature>
<dbReference type="InterPro" id="IPR053160">
    <property type="entry name" value="MFS_DHA3_Transporter"/>
</dbReference>
<dbReference type="CDD" id="cd06174">
    <property type="entry name" value="MFS"/>
    <property type="match status" value="1"/>
</dbReference>
<dbReference type="GO" id="GO:0022857">
    <property type="term" value="F:transmembrane transporter activity"/>
    <property type="evidence" value="ECO:0007669"/>
    <property type="project" value="InterPro"/>
</dbReference>
<dbReference type="InterPro" id="IPR011701">
    <property type="entry name" value="MFS"/>
</dbReference>
<dbReference type="Pfam" id="PF07690">
    <property type="entry name" value="MFS_1"/>
    <property type="match status" value="1"/>
</dbReference>
<evidence type="ECO:0000313" key="7">
    <source>
        <dbReference type="EMBL" id="QBD82231.1"/>
    </source>
</evidence>
<dbReference type="SUPFAM" id="SSF103473">
    <property type="entry name" value="MFS general substrate transporter"/>
    <property type="match status" value="1"/>
</dbReference>
<dbReference type="KEGG" id="kbs:EPA93_42130"/>
<feature type="transmembrane region" description="Helical" evidence="5">
    <location>
        <begin position="53"/>
        <end position="74"/>
    </location>
</feature>
<proteinExistence type="predicted"/>
<accession>A0A4V0Z074</accession>
<feature type="transmembrane region" description="Helical" evidence="5">
    <location>
        <begin position="261"/>
        <end position="281"/>
    </location>
</feature>
<dbReference type="AlphaFoldDB" id="A0A4V0Z074"/>
<evidence type="ECO:0000256" key="1">
    <source>
        <dbReference type="ARBA" id="ARBA00004651"/>
    </source>
</evidence>
<reference evidence="7 8" key="1">
    <citation type="submission" date="2019-01" db="EMBL/GenBank/DDBJ databases">
        <title>Ktedonosporobacter rubrisoli SCAWS-G2.</title>
        <authorList>
            <person name="Huang Y."/>
            <person name="Yan B."/>
        </authorList>
    </citation>
    <scope>NUCLEOTIDE SEQUENCE [LARGE SCALE GENOMIC DNA]</scope>
    <source>
        <strain evidence="7 8">SCAWS-G2</strain>
    </source>
</reference>
<dbReference type="PANTHER" id="PTHR23530">
    <property type="entry name" value="TRANSPORT PROTEIN-RELATED"/>
    <property type="match status" value="1"/>
</dbReference>
<feature type="transmembrane region" description="Helical" evidence="5">
    <location>
        <begin position="352"/>
        <end position="371"/>
    </location>
</feature>
<dbReference type="OrthoDB" id="9816124at2"/>
<feature type="domain" description="Major facilitator superfamily (MFS) profile" evidence="6">
    <location>
        <begin position="14"/>
        <end position="401"/>
    </location>
</feature>
<organism evidence="7 8">
    <name type="scientific">Ktedonosporobacter rubrisoli</name>
    <dbReference type="NCBI Taxonomy" id="2509675"/>
    <lineage>
        <taxon>Bacteria</taxon>
        <taxon>Bacillati</taxon>
        <taxon>Chloroflexota</taxon>
        <taxon>Ktedonobacteria</taxon>
        <taxon>Ktedonobacterales</taxon>
        <taxon>Ktedonosporobacteraceae</taxon>
        <taxon>Ktedonosporobacter</taxon>
    </lineage>
</organism>
<dbReference type="RefSeq" id="WP_129893300.1">
    <property type="nucleotide sequence ID" value="NZ_CP035758.1"/>
</dbReference>
<dbReference type="InterPro" id="IPR036259">
    <property type="entry name" value="MFS_trans_sf"/>
</dbReference>
<dbReference type="EMBL" id="CP035758">
    <property type="protein sequence ID" value="QBD82231.1"/>
    <property type="molecule type" value="Genomic_DNA"/>
</dbReference>
<dbReference type="Gene3D" id="1.20.1250.20">
    <property type="entry name" value="MFS general substrate transporter like domains"/>
    <property type="match status" value="1"/>
</dbReference>
<gene>
    <name evidence="7" type="ORF">EPA93_42130</name>
</gene>
<evidence type="ECO:0000313" key="8">
    <source>
        <dbReference type="Proteomes" id="UP000290365"/>
    </source>
</evidence>
<dbReference type="Proteomes" id="UP000290365">
    <property type="component" value="Chromosome"/>
</dbReference>
<feature type="transmembrane region" description="Helical" evidence="5">
    <location>
        <begin position="293"/>
        <end position="312"/>
    </location>
</feature>
<dbReference type="PANTHER" id="PTHR23530:SF1">
    <property type="entry name" value="PERMEASE, MAJOR FACILITATOR SUPERFAMILY-RELATED"/>
    <property type="match status" value="1"/>
</dbReference>
<sequence>MHLSTHFKAYRELLSIRNVRWLFIASLLANTMFYSTVMVQYETLRGLNFTEMFALEAIISIAAWLFEIPSGIFADRLGYRPTLLLGYASNLASLLLFIITRGFWPFALASALFGLNLACLSGCEDALIYESLPQERSAELSPAAFALLNAARNVGFFAGLATGSFFGTHDPALPFIITLIPLGLAFVAILRLQSVPRHAQLASQNGLAPLSTVEFLRSALQLIRRYPALVSLSLVQSAAFTLVNAIYWYNQPYFAQAGIAVLWFGPLTAAAVGLSMLVVLTTPAAKKVPGTRMALALSCLIPGVGYIALAATRDPLPTVLLIMAIIVGSAWRSTIISDILNRHIKDGSRATTLSVLSFLGALAGMAFNPLIGYVGDLGLTTTGLGLGTMLMLLGLIAYFLA</sequence>
<feature type="transmembrane region" description="Helical" evidence="5">
    <location>
        <begin position="318"/>
        <end position="340"/>
    </location>
</feature>
<dbReference type="PROSITE" id="PS50850">
    <property type="entry name" value="MFS"/>
    <property type="match status" value="1"/>
</dbReference>